<feature type="region of interest" description="Disordered" evidence="1">
    <location>
        <begin position="42"/>
        <end position="65"/>
    </location>
</feature>
<comment type="caution">
    <text evidence="2">The sequence shown here is derived from an EMBL/GenBank/DDBJ whole genome shotgun (WGS) entry which is preliminary data.</text>
</comment>
<protein>
    <submittedName>
        <fullName evidence="2">Uncharacterized protein</fullName>
    </submittedName>
</protein>
<evidence type="ECO:0000256" key="1">
    <source>
        <dbReference type="SAM" id="MobiDB-lite"/>
    </source>
</evidence>
<proteinExistence type="predicted"/>
<evidence type="ECO:0000313" key="2">
    <source>
        <dbReference type="EMBL" id="KAJ1188356.1"/>
    </source>
</evidence>
<evidence type="ECO:0000313" key="3">
    <source>
        <dbReference type="Proteomes" id="UP001066276"/>
    </source>
</evidence>
<dbReference type="EMBL" id="JANPWB010000005">
    <property type="protein sequence ID" value="KAJ1188356.1"/>
    <property type="molecule type" value="Genomic_DNA"/>
</dbReference>
<sequence>MLNPWYLKTDSRLEEKSLEEEHLRDTHSGEIAKKVGGVREVECGRGGVDPTFPEGDEDANFPERGYAPNVGVINKPVPECLQSRRGFPTVTHATLHHLMFLRIVVDPSSPKEDKAAGGDLAYQVAYHNAGSGSSSPIA</sequence>
<dbReference type="Proteomes" id="UP001066276">
    <property type="component" value="Chromosome 3_1"/>
</dbReference>
<keyword evidence="3" id="KW-1185">Reference proteome</keyword>
<organism evidence="2 3">
    <name type="scientific">Pleurodeles waltl</name>
    <name type="common">Iberian ribbed newt</name>
    <dbReference type="NCBI Taxonomy" id="8319"/>
    <lineage>
        <taxon>Eukaryota</taxon>
        <taxon>Metazoa</taxon>
        <taxon>Chordata</taxon>
        <taxon>Craniata</taxon>
        <taxon>Vertebrata</taxon>
        <taxon>Euteleostomi</taxon>
        <taxon>Amphibia</taxon>
        <taxon>Batrachia</taxon>
        <taxon>Caudata</taxon>
        <taxon>Salamandroidea</taxon>
        <taxon>Salamandridae</taxon>
        <taxon>Pleurodelinae</taxon>
        <taxon>Pleurodeles</taxon>
    </lineage>
</organism>
<accession>A0AAV7UHZ6</accession>
<dbReference type="AlphaFoldDB" id="A0AAV7UHZ6"/>
<reference evidence="2" key="1">
    <citation type="journal article" date="2022" name="bioRxiv">
        <title>Sequencing and chromosome-scale assembly of the giantPleurodeles waltlgenome.</title>
        <authorList>
            <person name="Brown T."/>
            <person name="Elewa A."/>
            <person name="Iarovenko S."/>
            <person name="Subramanian E."/>
            <person name="Araus A.J."/>
            <person name="Petzold A."/>
            <person name="Susuki M."/>
            <person name="Suzuki K.-i.T."/>
            <person name="Hayashi T."/>
            <person name="Toyoda A."/>
            <person name="Oliveira C."/>
            <person name="Osipova E."/>
            <person name="Leigh N.D."/>
            <person name="Simon A."/>
            <person name="Yun M.H."/>
        </authorList>
    </citation>
    <scope>NUCLEOTIDE SEQUENCE</scope>
    <source>
        <strain evidence="2">20211129_DDA</strain>
        <tissue evidence="2">Liver</tissue>
    </source>
</reference>
<name>A0AAV7UHZ6_PLEWA</name>
<gene>
    <name evidence="2" type="ORF">NDU88_005117</name>
</gene>